<evidence type="ECO:0000313" key="4">
    <source>
        <dbReference type="EMBL" id="SEN30084.1"/>
    </source>
</evidence>
<dbReference type="PANTHER" id="PTHR10458:SF22">
    <property type="entry name" value="PEPTIDE DEFORMYLASE"/>
    <property type="match status" value="1"/>
</dbReference>
<dbReference type="PIRSF" id="PIRSF004749">
    <property type="entry name" value="Pep_def"/>
    <property type="match status" value="1"/>
</dbReference>
<feature type="binding site" evidence="2">
    <location>
        <position position="157"/>
    </location>
    <ligand>
        <name>Fe cation</name>
        <dbReference type="ChEBI" id="CHEBI:24875"/>
    </ligand>
</feature>
<dbReference type="InterPro" id="IPR023635">
    <property type="entry name" value="Peptide_deformylase"/>
</dbReference>
<accession>A0A1H8FF17</accession>
<comment type="catalytic activity">
    <reaction evidence="2">
        <text>N-terminal N-formyl-L-methionyl-[peptide] + H2O = N-terminal L-methionyl-[peptide] + formate</text>
        <dbReference type="Rhea" id="RHEA:24420"/>
        <dbReference type="Rhea" id="RHEA-COMP:10639"/>
        <dbReference type="Rhea" id="RHEA-COMP:10640"/>
        <dbReference type="ChEBI" id="CHEBI:15377"/>
        <dbReference type="ChEBI" id="CHEBI:15740"/>
        <dbReference type="ChEBI" id="CHEBI:49298"/>
        <dbReference type="ChEBI" id="CHEBI:64731"/>
        <dbReference type="EC" id="3.5.1.88"/>
    </reaction>
</comment>
<keyword evidence="5" id="KW-1185">Reference proteome</keyword>
<keyword evidence="2" id="KW-0408">Iron</keyword>
<gene>
    <name evidence="2" type="primary">def</name>
    <name evidence="4" type="ORF">SAMN04489859_100418</name>
</gene>
<reference evidence="4 5" key="1">
    <citation type="submission" date="2016-10" db="EMBL/GenBank/DDBJ databases">
        <authorList>
            <person name="de Groot N.N."/>
        </authorList>
    </citation>
    <scope>NUCLEOTIDE SEQUENCE [LARGE SCALE GENOMIC DNA]</scope>
    <source>
        <strain evidence="4 5">DSM 8512</strain>
    </source>
</reference>
<feature type="binding site" evidence="2">
    <location>
        <position position="161"/>
    </location>
    <ligand>
        <name>Fe cation</name>
        <dbReference type="ChEBI" id="CHEBI:24875"/>
    </ligand>
</feature>
<protein>
    <recommendedName>
        <fullName evidence="2">Peptide deformylase</fullName>
        <shortName evidence="2">PDF</shortName>
        <ecNumber evidence="2">3.5.1.88</ecNumber>
    </recommendedName>
    <alternativeName>
        <fullName evidence="2">Polypeptide deformylase</fullName>
    </alternativeName>
</protein>
<keyword evidence="2" id="KW-0378">Hydrolase</keyword>
<dbReference type="Gene3D" id="3.90.45.10">
    <property type="entry name" value="Peptide deformylase"/>
    <property type="match status" value="1"/>
</dbReference>
<dbReference type="PANTHER" id="PTHR10458">
    <property type="entry name" value="PEPTIDE DEFORMYLASE"/>
    <property type="match status" value="1"/>
</dbReference>
<evidence type="ECO:0000256" key="1">
    <source>
        <dbReference type="ARBA" id="ARBA00010759"/>
    </source>
</evidence>
<name>A0A1H8FF17_9RHOB</name>
<comment type="function">
    <text evidence="2">Removes the formyl group from the N-terminal Met of newly synthesized proteins. Requires at least a dipeptide for an efficient rate of reaction. N-terminal L-methionine is a prerequisite for activity but the enzyme has broad specificity at other positions.</text>
</comment>
<dbReference type="EMBL" id="FODE01000004">
    <property type="protein sequence ID" value="SEN30084.1"/>
    <property type="molecule type" value="Genomic_DNA"/>
</dbReference>
<feature type="active site" evidence="2">
    <location>
        <position position="158"/>
    </location>
</feature>
<dbReference type="RefSeq" id="WP_244519116.1">
    <property type="nucleotide sequence ID" value="NZ_CP067124.1"/>
</dbReference>
<dbReference type="AlphaFoldDB" id="A0A1H8FF17"/>
<feature type="region of interest" description="Disordered" evidence="3">
    <location>
        <begin position="1"/>
        <end position="23"/>
    </location>
</feature>
<dbReference type="InterPro" id="IPR036821">
    <property type="entry name" value="Peptide_deformylase_sf"/>
</dbReference>
<evidence type="ECO:0000313" key="5">
    <source>
        <dbReference type="Proteomes" id="UP000199054"/>
    </source>
</evidence>
<dbReference type="Pfam" id="PF01327">
    <property type="entry name" value="Pep_deformylase"/>
    <property type="match status" value="1"/>
</dbReference>
<dbReference type="GO" id="GO:0046872">
    <property type="term" value="F:metal ion binding"/>
    <property type="evidence" value="ECO:0007669"/>
    <property type="project" value="UniProtKB-KW"/>
</dbReference>
<evidence type="ECO:0000256" key="3">
    <source>
        <dbReference type="SAM" id="MobiDB-lite"/>
    </source>
</evidence>
<sequence>MPDSRDAGRTGPDLTPSLSGGAVHPVLIHPDPCLREVCQPAGALPGPELQRLAADLLASMYAAGGRGLAAPQIGVMRRAFVMDAGWKQGRPQPLVALDPEILFRSDQTEVMEERCLSIPDQPVAVSRPAEVILGWYDLDGRHQSRRLLGDEARIAQHEADHLDGRLIVDFLP</sequence>
<comment type="cofactor">
    <cofactor evidence="2">
        <name>Fe(2+)</name>
        <dbReference type="ChEBI" id="CHEBI:29033"/>
    </cofactor>
    <text evidence="2">Binds 1 Fe(2+) ion.</text>
</comment>
<keyword evidence="2" id="KW-0648">Protein biosynthesis</keyword>
<dbReference type="STRING" id="34002.SAMN04489859_100418"/>
<keyword evidence="2" id="KW-0479">Metal-binding</keyword>
<proteinExistence type="inferred from homology"/>
<dbReference type="EC" id="3.5.1.88" evidence="2"/>
<dbReference type="HAMAP" id="MF_00163">
    <property type="entry name" value="Pep_deformylase"/>
    <property type="match status" value="1"/>
</dbReference>
<dbReference type="GO" id="GO:0042586">
    <property type="term" value="F:peptide deformylase activity"/>
    <property type="evidence" value="ECO:0007669"/>
    <property type="project" value="UniProtKB-UniRule"/>
</dbReference>
<dbReference type="CDD" id="cd00487">
    <property type="entry name" value="Pep_deformylase"/>
    <property type="match status" value="1"/>
</dbReference>
<organism evidence="4 5">
    <name type="scientific">Paracoccus alcaliphilus</name>
    <dbReference type="NCBI Taxonomy" id="34002"/>
    <lineage>
        <taxon>Bacteria</taxon>
        <taxon>Pseudomonadati</taxon>
        <taxon>Pseudomonadota</taxon>
        <taxon>Alphaproteobacteria</taxon>
        <taxon>Rhodobacterales</taxon>
        <taxon>Paracoccaceae</taxon>
        <taxon>Paracoccus</taxon>
    </lineage>
</organism>
<dbReference type="SUPFAM" id="SSF56420">
    <property type="entry name" value="Peptide deformylase"/>
    <property type="match status" value="1"/>
</dbReference>
<dbReference type="GO" id="GO:0006412">
    <property type="term" value="P:translation"/>
    <property type="evidence" value="ECO:0007669"/>
    <property type="project" value="UniProtKB-UniRule"/>
</dbReference>
<dbReference type="PRINTS" id="PR01576">
    <property type="entry name" value="PDEFORMYLASE"/>
</dbReference>
<evidence type="ECO:0000256" key="2">
    <source>
        <dbReference type="HAMAP-Rule" id="MF_00163"/>
    </source>
</evidence>
<comment type="similarity">
    <text evidence="1 2">Belongs to the polypeptide deformylase family.</text>
</comment>
<feature type="binding site" evidence="2">
    <location>
        <position position="115"/>
    </location>
    <ligand>
        <name>Fe cation</name>
        <dbReference type="ChEBI" id="CHEBI:24875"/>
    </ligand>
</feature>
<dbReference type="Proteomes" id="UP000199054">
    <property type="component" value="Unassembled WGS sequence"/>
</dbReference>